<dbReference type="EMBL" id="FLQW01006625">
    <property type="protein sequence ID" value="SBT00767.1"/>
    <property type="molecule type" value="Genomic_DNA"/>
</dbReference>
<protein>
    <submittedName>
        <fullName evidence="1">Uncharacterized protein</fullName>
    </submittedName>
</protein>
<accession>A0A1A8X677</accession>
<proteinExistence type="predicted"/>
<name>A0A1A8X677_PLAMA</name>
<dbReference type="Proteomes" id="UP000078597">
    <property type="component" value="Unassembled WGS sequence"/>
</dbReference>
<evidence type="ECO:0000313" key="1">
    <source>
        <dbReference type="EMBL" id="SBT00767.1"/>
    </source>
</evidence>
<reference evidence="2" key="1">
    <citation type="submission" date="2016-05" db="EMBL/GenBank/DDBJ databases">
        <authorList>
            <person name="Naeem Raeece"/>
        </authorList>
    </citation>
    <scope>NUCLEOTIDE SEQUENCE [LARGE SCALE GENOMIC DNA]</scope>
</reference>
<sequence length="124" mass="14306">MSAKAKVYKNQEDYYFLATEISLSKLKKEAVMYKADKDVDTHVESFILTRKSSVNGVNDLNEAASLSKKEEKEKKIIKYRNFLNLLYSSSKNAYDKAPIPLISTSDLMDFLHLELLPKYKKSRT</sequence>
<dbReference type="VEuPathDB" id="PlasmoDB:PmUG01_07020100"/>
<evidence type="ECO:0000313" key="2">
    <source>
        <dbReference type="Proteomes" id="UP000078597"/>
    </source>
</evidence>
<organism evidence="1 2">
    <name type="scientific">Plasmodium malariae</name>
    <dbReference type="NCBI Taxonomy" id="5858"/>
    <lineage>
        <taxon>Eukaryota</taxon>
        <taxon>Sar</taxon>
        <taxon>Alveolata</taxon>
        <taxon>Apicomplexa</taxon>
        <taxon>Aconoidasida</taxon>
        <taxon>Haemosporida</taxon>
        <taxon>Plasmodiidae</taxon>
        <taxon>Plasmodium</taxon>
        <taxon>Plasmodium (Plasmodium)</taxon>
    </lineage>
</organism>
<dbReference type="AlphaFoldDB" id="A0A1A8X677"/>
<gene>
    <name evidence="1" type="ORF">PMALA_078270</name>
</gene>